<name>A0A1I7UDX5_9PELO</name>
<evidence type="ECO:0000313" key="3">
    <source>
        <dbReference type="WBParaSite" id="Csp11.Scaffold629.g8349.t1"/>
    </source>
</evidence>
<accession>A0A1I7UDX5</accession>
<dbReference type="Pfam" id="PF01827">
    <property type="entry name" value="FTH"/>
    <property type="match status" value="1"/>
</dbReference>
<protein>
    <submittedName>
        <fullName evidence="3">FTH domain-containing protein</fullName>
    </submittedName>
</protein>
<keyword evidence="2" id="KW-1185">Reference proteome</keyword>
<dbReference type="Proteomes" id="UP000095282">
    <property type="component" value="Unplaced"/>
</dbReference>
<evidence type="ECO:0000313" key="2">
    <source>
        <dbReference type="Proteomes" id="UP000095282"/>
    </source>
</evidence>
<evidence type="ECO:0000259" key="1">
    <source>
        <dbReference type="Pfam" id="PF01827"/>
    </source>
</evidence>
<dbReference type="AlphaFoldDB" id="A0A1I7UDX5"/>
<organism evidence="2 3">
    <name type="scientific">Caenorhabditis tropicalis</name>
    <dbReference type="NCBI Taxonomy" id="1561998"/>
    <lineage>
        <taxon>Eukaryota</taxon>
        <taxon>Metazoa</taxon>
        <taxon>Ecdysozoa</taxon>
        <taxon>Nematoda</taxon>
        <taxon>Chromadorea</taxon>
        <taxon>Rhabditida</taxon>
        <taxon>Rhabditina</taxon>
        <taxon>Rhabditomorpha</taxon>
        <taxon>Rhabditoidea</taxon>
        <taxon>Rhabditidae</taxon>
        <taxon>Peloderinae</taxon>
        <taxon>Caenorhabditis</taxon>
    </lineage>
</organism>
<sequence>MSTKNHFIPEHLEDEKQGLEVRVDTNAAHVKLSNCFTINYWRWSKLTTVKWKEENEETEIKETVPRIVSQGLRVFLSNRKTILTSLTINSKLLKAEIQNQISTAMENGLKLRNNPLQVKIVQFDVLDTEQVIALLKYMDPEVLTSIRFDSPDINKVINIQSWFNGEIFL</sequence>
<feature type="domain" description="DUF38" evidence="1">
    <location>
        <begin position="100"/>
        <end position="156"/>
    </location>
</feature>
<reference evidence="3" key="1">
    <citation type="submission" date="2016-11" db="UniProtKB">
        <authorList>
            <consortium name="WormBaseParasite"/>
        </authorList>
    </citation>
    <scope>IDENTIFICATION</scope>
</reference>
<dbReference type="WBParaSite" id="Csp11.Scaffold629.g8349.t1">
    <property type="protein sequence ID" value="Csp11.Scaffold629.g8349.t1"/>
    <property type="gene ID" value="Csp11.Scaffold629.g8349"/>
</dbReference>
<proteinExistence type="predicted"/>
<dbReference type="InterPro" id="IPR002900">
    <property type="entry name" value="DUF38/FTH_CAE_spp"/>
</dbReference>